<gene>
    <name evidence="1" type="ORF">HMPREF9244_00779</name>
</gene>
<name>U1R9Y7_9BIFI</name>
<dbReference type="AlphaFoldDB" id="U1R9Y7"/>
<protein>
    <submittedName>
        <fullName evidence="1">Uncharacterized protein</fullName>
    </submittedName>
</protein>
<comment type="caution">
    <text evidence="1">The sequence shown here is derived from an EMBL/GenBank/DDBJ whole genome shotgun (WGS) entry which is preliminary data.</text>
</comment>
<evidence type="ECO:0000313" key="2">
    <source>
        <dbReference type="Proteomes" id="UP000016519"/>
    </source>
</evidence>
<sequence length="43" mass="4973">MKDDLALRSIVHERVRIPITLNDGREHCERSALTTSTYLMSEN</sequence>
<keyword evidence="2" id="KW-1185">Reference proteome</keyword>
<organism evidence="1 2">
    <name type="scientific">Alloscardovia omnicolens F0580</name>
    <dbReference type="NCBI Taxonomy" id="1321816"/>
    <lineage>
        <taxon>Bacteria</taxon>
        <taxon>Bacillati</taxon>
        <taxon>Actinomycetota</taxon>
        <taxon>Actinomycetes</taxon>
        <taxon>Bifidobacteriales</taxon>
        <taxon>Bifidobacteriaceae</taxon>
        <taxon>Alloscardovia</taxon>
    </lineage>
</organism>
<dbReference type="EMBL" id="AWSI01000021">
    <property type="protein sequence ID" value="ERH30831.1"/>
    <property type="molecule type" value="Genomic_DNA"/>
</dbReference>
<proteinExistence type="predicted"/>
<accession>U1R9Y7</accession>
<dbReference type="HOGENOM" id="CLU_3228705_0_0_11"/>
<evidence type="ECO:0000313" key="1">
    <source>
        <dbReference type="EMBL" id="ERH30831.1"/>
    </source>
</evidence>
<dbReference type="Proteomes" id="UP000016519">
    <property type="component" value="Unassembled WGS sequence"/>
</dbReference>
<reference evidence="1 2" key="1">
    <citation type="submission" date="2013-08" db="EMBL/GenBank/DDBJ databases">
        <authorList>
            <person name="Weinstock G."/>
            <person name="Sodergren E."/>
            <person name="Wylie T."/>
            <person name="Fulton L."/>
            <person name="Fulton R."/>
            <person name="Fronick C."/>
            <person name="O'Laughlin M."/>
            <person name="Godfrey J."/>
            <person name="Miner T."/>
            <person name="Herter B."/>
            <person name="Appelbaum E."/>
            <person name="Cordes M."/>
            <person name="Lek S."/>
            <person name="Wollam A."/>
            <person name="Pepin K.H."/>
            <person name="Palsikar V.B."/>
            <person name="Mitreva M."/>
            <person name="Wilson R.K."/>
        </authorList>
    </citation>
    <scope>NUCLEOTIDE SEQUENCE [LARGE SCALE GENOMIC DNA]</scope>
    <source>
        <strain evidence="1 2">F0580</strain>
    </source>
</reference>